<evidence type="ECO:0000256" key="1">
    <source>
        <dbReference type="SAM" id="MobiDB-lite"/>
    </source>
</evidence>
<keyword evidence="3" id="KW-1185">Reference proteome</keyword>
<reference evidence="2" key="1">
    <citation type="journal article" date="2019" name="bioRxiv">
        <title>The Genome of the Zebra Mussel, Dreissena polymorpha: A Resource for Invasive Species Research.</title>
        <authorList>
            <person name="McCartney M.A."/>
            <person name="Auch B."/>
            <person name="Kono T."/>
            <person name="Mallez S."/>
            <person name="Zhang Y."/>
            <person name="Obille A."/>
            <person name="Becker A."/>
            <person name="Abrahante J.E."/>
            <person name="Garbe J."/>
            <person name="Badalamenti J.P."/>
            <person name="Herman A."/>
            <person name="Mangelson H."/>
            <person name="Liachko I."/>
            <person name="Sullivan S."/>
            <person name="Sone E.D."/>
            <person name="Koren S."/>
            <person name="Silverstein K.A.T."/>
            <person name="Beckman K.B."/>
            <person name="Gohl D.M."/>
        </authorList>
    </citation>
    <scope>NUCLEOTIDE SEQUENCE</scope>
    <source>
        <strain evidence="2">Duluth1</strain>
        <tissue evidence="2">Whole animal</tissue>
    </source>
</reference>
<feature type="compositionally biased region" description="Basic and acidic residues" evidence="1">
    <location>
        <begin position="1"/>
        <end position="11"/>
    </location>
</feature>
<evidence type="ECO:0000313" key="2">
    <source>
        <dbReference type="EMBL" id="KAH3818848.1"/>
    </source>
</evidence>
<dbReference type="AlphaFoldDB" id="A0A9D4GNJ8"/>
<feature type="compositionally biased region" description="Acidic residues" evidence="1">
    <location>
        <begin position="12"/>
        <end position="33"/>
    </location>
</feature>
<dbReference type="Proteomes" id="UP000828390">
    <property type="component" value="Unassembled WGS sequence"/>
</dbReference>
<protein>
    <submittedName>
        <fullName evidence="2">Uncharacterized protein</fullName>
    </submittedName>
</protein>
<evidence type="ECO:0000313" key="3">
    <source>
        <dbReference type="Proteomes" id="UP000828390"/>
    </source>
</evidence>
<organism evidence="2 3">
    <name type="scientific">Dreissena polymorpha</name>
    <name type="common">Zebra mussel</name>
    <name type="synonym">Mytilus polymorpha</name>
    <dbReference type="NCBI Taxonomy" id="45954"/>
    <lineage>
        <taxon>Eukaryota</taxon>
        <taxon>Metazoa</taxon>
        <taxon>Spiralia</taxon>
        <taxon>Lophotrochozoa</taxon>
        <taxon>Mollusca</taxon>
        <taxon>Bivalvia</taxon>
        <taxon>Autobranchia</taxon>
        <taxon>Heteroconchia</taxon>
        <taxon>Euheterodonta</taxon>
        <taxon>Imparidentia</taxon>
        <taxon>Neoheterodontei</taxon>
        <taxon>Myida</taxon>
        <taxon>Dreissenoidea</taxon>
        <taxon>Dreissenidae</taxon>
        <taxon>Dreissena</taxon>
    </lineage>
</organism>
<gene>
    <name evidence="2" type="ORF">DPMN_120575</name>
</gene>
<accession>A0A9D4GNJ8</accession>
<dbReference type="EMBL" id="JAIWYP010000005">
    <property type="protein sequence ID" value="KAH3818848.1"/>
    <property type="molecule type" value="Genomic_DNA"/>
</dbReference>
<name>A0A9D4GNJ8_DREPO</name>
<sequence>MAAVGKSKELEQVIEDDNFLSNDEPPESEDDTDEAVVHKAMGVHLNNEFGSRHLIEDRYSLVYSISYPDLRLFLTSADQQNIASHKITDSGGIVPDNILPRDQRGKLVVAVADNWNLNERTIDGKRTTNAMTSMLVSSAPAESTRIPRLPKATSRTFDSQSLPGLQELLDKDKSNDLLLDIRFEAL</sequence>
<proteinExistence type="predicted"/>
<reference evidence="2" key="2">
    <citation type="submission" date="2020-11" db="EMBL/GenBank/DDBJ databases">
        <authorList>
            <person name="McCartney M.A."/>
            <person name="Auch B."/>
            <person name="Kono T."/>
            <person name="Mallez S."/>
            <person name="Becker A."/>
            <person name="Gohl D.M."/>
            <person name="Silverstein K.A.T."/>
            <person name="Koren S."/>
            <person name="Bechman K.B."/>
            <person name="Herman A."/>
            <person name="Abrahante J.E."/>
            <person name="Garbe J."/>
        </authorList>
    </citation>
    <scope>NUCLEOTIDE SEQUENCE</scope>
    <source>
        <strain evidence="2">Duluth1</strain>
        <tissue evidence="2">Whole animal</tissue>
    </source>
</reference>
<comment type="caution">
    <text evidence="2">The sequence shown here is derived from an EMBL/GenBank/DDBJ whole genome shotgun (WGS) entry which is preliminary data.</text>
</comment>
<feature type="region of interest" description="Disordered" evidence="1">
    <location>
        <begin position="1"/>
        <end position="33"/>
    </location>
</feature>